<proteinExistence type="predicted"/>
<feature type="region of interest" description="Disordered" evidence="1">
    <location>
        <begin position="1"/>
        <end position="30"/>
    </location>
</feature>
<comment type="caution">
    <text evidence="2">The sequence shown here is derived from an EMBL/GenBank/DDBJ whole genome shotgun (WGS) entry which is preliminary data.</text>
</comment>
<dbReference type="AlphaFoldDB" id="A0A834BA34"/>
<feature type="region of interest" description="Disordered" evidence="1">
    <location>
        <begin position="98"/>
        <end position="137"/>
    </location>
</feature>
<sequence>MEPWRSPGGACGRAGKGRGVPASGPGLLPPPSQLGVCWVPREGHGEGAPCCQAGVSPMACGRGPQPSHALQGRASFLSCAPGQPHTVHCDVNKTLPQPCSSNNRRTLRTETLTSVPVGTPGRDPERLKRVPLYSSEH</sequence>
<protein>
    <submittedName>
        <fullName evidence="2">Uncharacterized protein</fullName>
    </submittedName>
</protein>
<name>A0A834BA34_9CHIR</name>
<evidence type="ECO:0000313" key="2">
    <source>
        <dbReference type="EMBL" id="KAF6125578.1"/>
    </source>
</evidence>
<organism evidence="2 3">
    <name type="scientific">Phyllostomus discolor</name>
    <name type="common">pale spear-nosed bat</name>
    <dbReference type="NCBI Taxonomy" id="89673"/>
    <lineage>
        <taxon>Eukaryota</taxon>
        <taxon>Metazoa</taxon>
        <taxon>Chordata</taxon>
        <taxon>Craniata</taxon>
        <taxon>Vertebrata</taxon>
        <taxon>Euteleostomi</taxon>
        <taxon>Mammalia</taxon>
        <taxon>Eutheria</taxon>
        <taxon>Laurasiatheria</taxon>
        <taxon>Chiroptera</taxon>
        <taxon>Yangochiroptera</taxon>
        <taxon>Phyllostomidae</taxon>
        <taxon>Phyllostominae</taxon>
        <taxon>Phyllostomus</taxon>
    </lineage>
</organism>
<dbReference type="EMBL" id="JABVXQ010000002">
    <property type="protein sequence ID" value="KAF6125578.1"/>
    <property type="molecule type" value="Genomic_DNA"/>
</dbReference>
<feature type="compositionally biased region" description="Gly residues" evidence="1">
    <location>
        <begin position="9"/>
        <end position="18"/>
    </location>
</feature>
<feature type="compositionally biased region" description="Low complexity" evidence="1">
    <location>
        <begin position="100"/>
        <end position="114"/>
    </location>
</feature>
<evidence type="ECO:0000256" key="1">
    <source>
        <dbReference type="SAM" id="MobiDB-lite"/>
    </source>
</evidence>
<reference evidence="2 3" key="1">
    <citation type="journal article" date="2020" name="Nature">
        <title>Six reference-quality genomes reveal evolution of bat adaptations.</title>
        <authorList>
            <person name="Jebb D."/>
            <person name="Huang Z."/>
            <person name="Pippel M."/>
            <person name="Hughes G.M."/>
            <person name="Lavrichenko K."/>
            <person name="Devanna P."/>
            <person name="Winkler S."/>
            <person name="Jermiin L.S."/>
            <person name="Skirmuntt E.C."/>
            <person name="Katzourakis A."/>
            <person name="Burkitt-Gray L."/>
            <person name="Ray D.A."/>
            <person name="Sullivan K.A.M."/>
            <person name="Roscito J.G."/>
            <person name="Kirilenko B.M."/>
            <person name="Davalos L.M."/>
            <person name="Corthals A.P."/>
            <person name="Power M.L."/>
            <person name="Jones G."/>
            <person name="Ransome R.D."/>
            <person name="Dechmann D.K.N."/>
            <person name="Locatelli A.G."/>
            <person name="Puechmaille S.J."/>
            <person name="Fedrigo O."/>
            <person name="Jarvis E.D."/>
            <person name="Hiller M."/>
            <person name="Vernes S.C."/>
            <person name="Myers E.W."/>
            <person name="Teeling E.C."/>
        </authorList>
    </citation>
    <scope>NUCLEOTIDE SEQUENCE [LARGE SCALE GENOMIC DNA]</scope>
    <source>
        <strain evidence="2">Bat1K_MPI-CBG_1</strain>
    </source>
</reference>
<gene>
    <name evidence="2" type="ORF">HJG60_009991</name>
</gene>
<dbReference type="Proteomes" id="UP000664940">
    <property type="component" value="Unassembled WGS sequence"/>
</dbReference>
<accession>A0A834BA34</accession>
<evidence type="ECO:0000313" key="3">
    <source>
        <dbReference type="Proteomes" id="UP000664940"/>
    </source>
</evidence>